<feature type="transmembrane region" description="Helical" evidence="1">
    <location>
        <begin position="63"/>
        <end position="85"/>
    </location>
</feature>
<accession>A0ABQ3VRZ5</accession>
<name>A0ABQ3VRZ5_9CHLR</name>
<keyword evidence="1" id="KW-0472">Membrane</keyword>
<feature type="transmembrane region" description="Helical" evidence="1">
    <location>
        <begin position="29"/>
        <end position="51"/>
    </location>
</feature>
<sequence>MSLLSVVTFPGFVLADVSGAFNGLAAMFAGWLAGILAFILVIEGYQYMFALDDNQKAMHAKRAIGAAIVGGILVVVATNLAPTLVSNFGK</sequence>
<evidence type="ECO:0000313" key="3">
    <source>
        <dbReference type="Proteomes" id="UP000635565"/>
    </source>
</evidence>
<dbReference type="RefSeq" id="WP_201365775.1">
    <property type="nucleotide sequence ID" value="NZ_BNJJ01000022.1"/>
</dbReference>
<dbReference type="EMBL" id="BNJJ01000022">
    <property type="protein sequence ID" value="GHO88158.1"/>
    <property type="molecule type" value="Genomic_DNA"/>
</dbReference>
<evidence type="ECO:0000313" key="2">
    <source>
        <dbReference type="EMBL" id="GHO88158.1"/>
    </source>
</evidence>
<evidence type="ECO:0000256" key="1">
    <source>
        <dbReference type="SAM" id="Phobius"/>
    </source>
</evidence>
<comment type="caution">
    <text evidence="2">The sequence shown here is derived from an EMBL/GenBank/DDBJ whole genome shotgun (WGS) entry which is preliminary data.</text>
</comment>
<dbReference type="Proteomes" id="UP000635565">
    <property type="component" value="Unassembled WGS sequence"/>
</dbReference>
<keyword evidence="3" id="KW-1185">Reference proteome</keyword>
<reference evidence="2 3" key="1">
    <citation type="journal article" date="2021" name="Int. J. Syst. Evol. Microbiol.">
        <title>Reticulibacter mediterranei gen. nov., sp. nov., within the new family Reticulibacteraceae fam. nov., and Ktedonospora formicarum gen. nov., sp. nov., Ktedonobacter robiniae sp. nov., Dictyobacter formicarum sp. nov. and Dictyobacter arantiisoli sp. nov., belonging to the class Ktedonobacteria.</title>
        <authorList>
            <person name="Yabe S."/>
            <person name="Zheng Y."/>
            <person name="Wang C.M."/>
            <person name="Sakai Y."/>
            <person name="Abe K."/>
            <person name="Yokota A."/>
            <person name="Donadio S."/>
            <person name="Cavaletti L."/>
            <person name="Monciardini P."/>
        </authorList>
    </citation>
    <scope>NUCLEOTIDE SEQUENCE [LARGE SCALE GENOMIC DNA]</scope>
    <source>
        <strain evidence="2 3">SOSP1-9</strain>
    </source>
</reference>
<keyword evidence="1" id="KW-0812">Transmembrane</keyword>
<proteinExistence type="predicted"/>
<organism evidence="2 3">
    <name type="scientific">Dictyobacter formicarum</name>
    <dbReference type="NCBI Taxonomy" id="2778368"/>
    <lineage>
        <taxon>Bacteria</taxon>
        <taxon>Bacillati</taxon>
        <taxon>Chloroflexota</taxon>
        <taxon>Ktedonobacteria</taxon>
        <taxon>Ktedonobacterales</taxon>
        <taxon>Dictyobacteraceae</taxon>
        <taxon>Dictyobacter</taxon>
    </lineage>
</organism>
<gene>
    <name evidence="2" type="ORF">KSZ_61640</name>
</gene>
<keyword evidence="1" id="KW-1133">Transmembrane helix</keyword>
<protein>
    <submittedName>
        <fullName evidence="2">Uncharacterized protein</fullName>
    </submittedName>
</protein>